<sequence>MTYFCYTTNVKLNKGSWNGDKRLKHGQFSSDNEECKKAHNRVDGSVSKKIINFTNKLVLSRQIRVSYAAKWI</sequence>
<dbReference type="EMBL" id="PXOT01000018">
    <property type="protein sequence ID" value="PSG92508.1"/>
    <property type="molecule type" value="Genomic_DNA"/>
</dbReference>
<evidence type="ECO:0000313" key="2">
    <source>
        <dbReference type="Proteomes" id="UP000238430"/>
    </source>
</evidence>
<evidence type="ECO:0000313" key="1">
    <source>
        <dbReference type="EMBL" id="PSG92508.1"/>
    </source>
</evidence>
<accession>A0A2T1NHY4</accession>
<organism evidence="1 2">
    <name type="scientific">Mesoflavibacter zeaxanthinifaciens subsp. sabulilitoris</name>
    <dbReference type="NCBI Taxonomy" id="1520893"/>
    <lineage>
        <taxon>Bacteria</taxon>
        <taxon>Pseudomonadati</taxon>
        <taxon>Bacteroidota</taxon>
        <taxon>Flavobacteriia</taxon>
        <taxon>Flavobacteriales</taxon>
        <taxon>Flavobacteriaceae</taxon>
        <taxon>Mesoflavibacter</taxon>
    </lineage>
</organism>
<dbReference type="AlphaFoldDB" id="A0A2T1NHY4"/>
<dbReference type="Proteomes" id="UP000238430">
    <property type="component" value="Unassembled WGS sequence"/>
</dbReference>
<gene>
    <name evidence="1" type="ORF">C7H61_03440</name>
</gene>
<comment type="caution">
    <text evidence="1">The sequence shown here is derived from an EMBL/GenBank/DDBJ whole genome shotgun (WGS) entry which is preliminary data.</text>
</comment>
<name>A0A2T1NHY4_9FLAO</name>
<proteinExistence type="predicted"/>
<reference evidence="1 2" key="1">
    <citation type="submission" date="2018-03" db="EMBL/GenBank/DDBJ databases">
        <title>Mesoflavibacter sp. HG37 and Mesoflavibacter sp. HG96 sp.nov., two marine bacteria isolated from seawater of Western Pacific Ocean.</title>
        <authorList>
            <person name="Cheng H."/>
            <person name="Wu Y.-H."/>
            <person name="Guo L.-L."/>
            <person name="Xu X.-W."/>
        </authorList>
    </citation>
    <scope>NUCLEOTIDE SEQUENCE [LARGE SCALE GENOMIC DNA]</scope>
    <source>
        <strain evidence="1 2">KCTC 42117</strain>
    </source>
</reference>
<keyword evidence="2" id="KW-1185">Reference proteome</keyword>
<protein>
    <submittedName>
        <fullName evidence="1">Uncharacterized protein</fullName>
    </submittedName>
</protein>